<dbReference type="OrthoDB" id="9770043at2"/>
<reference evidence="3" key="1">
    <citation type="submission" date="2015-02" db="EMBL/GenBank/DDBJ databases">
        <title>Description and complete genome sequence of the first cultured representative of the subdivision 5 of the Verrucomicrobia phylum.</title>
        <authorList>
            <person name="Spring S."/>
            <person name="Bunk B."/>
            <person name="Sproer C."/>
            <person name="Klenk H.-P."/>
        </authorList>
    </citation>
    <scope>NUCLEOTIDE SEQUENCE [LARGE SCALE GENOMIC DNA]</scope>
    <source>
        <strain evidence="3">L21-Fru-AB</strain>
    </source>
</reference>
<keyword evidence="3" id="KW-1185">Reference proteome</keyword>
<protein>
    <recommendedName>
        <fullName evidence="4">PEP-CTERM protein-sorting domain-containing protein</fullName>
    </recommendedName>
</protein>
<evidence type="ECO:0000313" key="3">
    <source>
        <dbReference type="Proteomes" id="UP000035268"/>
    </source>
</evidence>
<keyword evidence="1" id="KW-0732">Signal</keyword>
<dbReference type="AlphaFoldDB" id="A0A0G3EFR9"/>
<feature type="signal peptide" evidence="1">
    <location>
        <begin position="1"/>
        <end position="21"/>
    </location>
</feature>
<evidence type="ECO:0000313" key="2">
    <source>
        <dbReference type="EMBL" id="AKJ63650.1"/>
    </source>
</evidence>
<dbReference type="KEGG" id="vbl:L21SP4_00370"/>
<evidence type="ECO:0000256" key="1">
    <source>
        <dbReference type="SAM" id="SignalP"/>
    </source>
</evidence>
<dbReference type="InterPro" id="IPR013424">
    <property type="entry name" value="Ice-binding_C"/>
</dbReference>
<gene>
    <name evidence="2" type="ORF">L21SP4_00370</name>
</gene>
<name>A0A0G3EFR9_9BACT</name>
<dbReference type="EMBL" id="CP010904">
    <property type="protein sequence ID" value="AKJ63650.1"/>
    <property type="molecule type" value="Genomic_DNA"/>
</dbReference>
<accession>A0A0G3EFR9</accession>
<dbReference type="NCBIfam" id="TIGR02595">
    <property type="entry name" value="PEP_CTERM"/>
    <property type="match status" value="1"/>
</dbReference>
<sequence precursor="true">MQAMKWMAVMAVLVMAGAVQADWSSVDDFESYTANSRIVGQNGWTNSSDSPVRSYQADAVADPDGDGKVLLFKKTGLSGGMAYLVNDSSGYAGLTGSSPQTLFMRFRYTSNTNLQTGNPAEELIGFGVTPDANIPYDDSGLTEMKQGFAVGDPDNDGDADSLMNPQQDVGTNLLADTWYNLWLVTDNQAPDSAKLYIQSSDDTRFSSQAEIAVSNTWIRGEGALAYDTLYFVANHVDGPDAYIDDIYYDNSGENLVNPIPEPATLGLMATVAGGVFLLRRFRR</sequence>
<evidence type="ECO:0008006" key="4">
    <source>
        <dbReference type="Google" id="ProtNLM"/>
    </source>
</evidence>
<reference evidence="2 3" key="2">
    <citation type="journal article" date="2016" name="ISME J.">
        <title>Characterization of the first cultured representative of Verrucomicrobia subdivision 5 indicates the proposal of a novel phylum.</title>
        <authorList>
            <person name="Spring S."/>
            <person name="Bunk B."/>
            <person name="Sproer C."/>
            <person name="Schumann P."/>
            <person name="Rohde M."/>
            <person name="Tindall B.J."/>
            <person name="Klenk H.P."/>
        </authorList>
    </citation>
    <scope>NUCLEOTIDE SEQUENCE [LARGE SCALE GENOMIC DNA]</scope>
    <source>
        <strain evidence="2 3">L21-Fru-AB</strain>
    </source>
</reference>
<dbReference type="RefSeq" id="WP_052881060.1">
    <property type="nucleotide sequence ID" value="NZ_CP010904.1"/>
</dbReference>
<proteinExistence type="predicted"/>
<feature type="chain" id="PRO_5005183947" description="PEP-CTERM protein-sorting domain-containing protein" evidence="1">
    <location>
        <begin position="22"/>
        <end position="283"/>
    </location>
</feature>
<dbReference type="STRING" id="1307763.L21SP4_00370"/>
<organism evidence="2 3">
    <name type="scientific">Kiritimatiella glycovorans</name>
    <dbReference type="NCBI Taxonomy" id="1307763"/>
    <lineage>
        <taxon>Bacteria</taxon>
        <taxon>Pseudomonadati</taxon>
        <taxon>Kiritimatiellota</taxon>
        <taxon>Kiritimatiellia</taxon>
        <taxon>Kiritimatiellales</taxon>
        <taxon>Kiritimatiellaceae</taxon>
        <taxon>Kiritimatiella</taxon>
    </lineage>
</organism>
<dbReference type="Proteomes" id="UP000035268">
    <property type="component" value="Chromosome"/>
</dbReference>